<dbReference type="Proteomes" id="UP000539953">
    <property type="component" value="Unassembled WGS sequence"/>
</dbReference>
<comment type="caution">
    <text evidence="13">The sequence shown here is derived from an EMBL/GenBank/DDBJ whole genome shotgun (WGS) entry which is preliminary data.</text>
</comment>
<comment type="catalytic activity">
    <reaction evidence="11">
        <text>L-threonine + hydrogencarbonate + ATP = L-threonylcarbamoyladenylate + diphosphate + H2O</text>
        <dbReference type="Rhea" id="RHEA:36407"/>
        <dbReference type="ChEBI" id="CHEBI:15377"/>
        <dbReference type="ChEBI" id="CHEBI:17544"/>
        <dbReference type="ChEBI" id="CHEBI:30616"/>
        <dbReference type="ChEBI" id="CHEBI:33019"/>
        <dbReference type="ChEBI" id="CHEBI:57926"/>
        <dbReference type="ChEBI" id="CHEBI:73682"/>
        <dbReference type="EC" id="2.7.7.87"/>
    </reaction>
</comment>
<feature type="domain" description="YrdC-like" evidence="12">
    <location>
        <begin position="6"/>
        <end position="187"/>
    </location>
</feature>
<dbReference type="AlphaFoldDB" id="A0A7W8FUA2"/>
<dbReference type="InterPro" id="IPR017945">
    <property type="entry name" value="DHBP_synth_RibB-like_a/b_dom"/>
</dbReference>
<evidence type="ECO:0000313" key="14">
    <source>
        <dbReference type="Proteomes" id="UP000539953"/>
    </source>
</evidence>
<dbReference type="GO" id="GO:0005737">
    <property type="term" value="C:cytoplasm"/>
    <property type="evidence" value="ECO:0007669"/>
    <property type="project" value="UniProtKB-SubCell"/>
</dbReference>
<protein>
    <recommendedName>
        <fullName evidence="10">L-threonylcarbamoyladenylate synthase</fullName>
        <ecNumber evidence="3">2.7.7.87</ecNumber>
    </recommendedName>
    <alternativeName>
        <fullName evidence="10">L-threonylcarbamoyladenylate synthase</fullName>
    </alternativeName>
</protein>
<evidence type="ECO:0000256" key="6">
    <source>
        <dbReference type="ARBA" id="ARBA00022694"/>
    </source>
</evidence>
<keyword evidence="9" id="KW-0067">ATP-binding</keyword>
<evidence type="ECO:0000256" key="11">
    <source>
        <dbReference type="ARBA" id="ARBA00048366"/>
    </source>
</evidence>
<dbReference type="Gene3D" id="3.90.870.10">
    <property type="entry name" value="DHBP synthase"/>
    <property type="match status" value="1"/>
</dbReference>
<name>A0A7W8FUA2_9FIRM</name>
<dbReference type="GO" id="GO:0061710">
    <property type="term" value="F:L-threonylcarbamoyladenylate synthase"/>
    <property type="evidence" value="ECO:0007669"/>
    <property type="project" value="UniProtKB-EC"/>
</dbReference>
<dbReference type="InterPro" id="IPR050156">
    <property type="entry name" value="TC-AMP_synthase_SUA5"/>
</dbReference>
<evidence type="ECO:0000256" key="9">
    <source>
        <dbReference type="ARBA" id="ARBA00022840"/>
    </source>
</evidence>
<proteinExistence type="inferred from homology"/>
<evidence type="ECO:0000256" key="7">
    <source>
        <dbReference type="ARBA" id="ARBA00022695"/>
    </source>
</evidence>
<evidence type="ECO:0000256" key="3">
    <source>
        <dbReference type="ARBA" id="ARBA00012584"/>
    </source>
</evidence>
<dbReference type="NCBIfam" id="TIGR00057">
    <property type="entry name" value="L-threonylcarbamoyladenylate synthase"/>
    <property type="match status" value="1"/>
</dbReference>
<keyword evidence="4" id="KW-0963">Cytoplasm</keyword>
<dbReference type="InterPro" id="IPR006070">
    <property type="entry name" value="Sua5-like_dom"/>
</dbReference>
<dbReference type="Pfam" id="PF01300">
    <property type="entry name" value="Sua5_yciO_yrdC"/>
    <property type="match status" value="1"/>
</dbReference>
<evidence type="ECO:0000256" key="2">
    <source>
        <dbReference type="ARBA" id="ARBA00007663"/>
    </source>
</evidence>
<keyword evidence="6" id="KW-0819">tRNA processing</keyword>
<dbReference type="PANTHER" id="PTHR17490">
    <property type="entry name" value="SUA5"/>
    <property type="match status" value="1"/>
</dbReference>
<dbReference type="GO" id="GO:0008033">
    <property type="term" value="P:tRNA processing"/>
    <property type="evidence" value="ECO:0007669"/>
    <property type="project" value="UniProtKB-KW"/>
</dbReference>
<evidence type="ECO:0000313" key="13">
    <source>
        <dbReference type="EMBL" id="MBB5182379.1"/>
    </source>
</evidence>
<evidence type="ECO:0000259" key="12">
    <source>
        <dbReference type="PROSITE" id="PS51163"/>
    </source>
</evidence>
<reference evidence="13 14" key="1">
    <citation type="submission" date="2020-08" db="EMBL/GenBank/DDBJ databases">
        <title>Genomic Encyclopedia of Type Strains, Phase IV (KMG-IV): sequencing the most valuable type-strain genomes for metagenomic binning, comparative biology and taxonomic classification.</title>
        <authorList>
            <person name="Goeker M."/>
        </authorList>
    </citation>
    <scope>NUCLEOTIDE SEQUENCE [LARGE SCALE GENOMIC DNA]</scope>
    <source>
        <strain evidence="13 14">DSM 25799</strain>
    </source>
</reference>
<keyword evidence="8" id="KW-0547">Nucleotide-binding</keyword>
<sequence length="197" mass="21701">MKLYDQTQVDEVARAFLNHQIIAMPTDTVYGVGVIYGTKEDLDHLKHAKHRPETKPIPMMVANADQMERVAAVDARTRKLIDAFLPGPLTLILPSKIDPVFTNGLHTIAMRIPDDAFILKVIEKLDTPLFVTSANQSGAPTALTYDDALVQLPNIDGCVKGECKDLWASTIVDCTGPELKILRQGPIKLQELKDAAM</sequence>
<comment type="subcellular location">
    <subcellularLocation>
        <location evidence="1">Cytoplasm</location>
    </subcellularLocation>
</comment>
<evidence type="ECO:0000256" key="8">
    <source>
        <dbReference type="ARBA" id="ARBA00022741"/>
    </source>
</evidence>
<keyword evidence="14" id="KW-1185">Reference proteome</keyword>
<dbReference type="RefSeq" id="WP_183326993.1">
    <property type="nucleotide sequence ID" value="NZ_JACHHK010000001.1"/>
</dbReference>
<dbReference type="SUPFAM" id="SSF55821">
    <property type="entry name" value="YrdC/RibB"/>
    <property type="match status" value="1"/>
</dbReference>
<dbReference type="EC" id="2.7.7.87" evidence="3"/>
<gene>
    <name evidence="13" type="ORF">HNQ47_000382</name>
</gene>
<accession>A0A7W8FUA2</accession>
<evidence type="ECO:0000256" key="5">
    <source>
        <dbReference type="ARBA" id="ARBA00022679"/>
    </source>
</evidence>
<dbReference type="GO" id="GO:0006450">
    <property type="term" value="P:regulation of translational fidelity"/>
    <property type="evidence" value="ECO:0007669"/>
    <property type="project" value="TreeGrafter"/>
</dbReference>
<keyword evidence="7 13" id="KW-0548">Nucleotidyltransferase</keyword>
<dbReference type="GO" id="GO:0003725">
    <property type="term" value="F:double-stranded RNA binding"/>
    <property type="evidence" value="ECO:0007669"/>
    <property type="project" value="InterPro"/>
</dbReference>
<evidence type="ECO:0000256" key="4">
    <source>
        <dbReference type="ARBA" id="ARBA00022490"/>
    </source>
</evidence>
<dbReference type="PANTHER" id="PTHR17490:SF16">
    <property type="entry name" value="THREONYLCARBAMOYL-AMP SYNTHASE"/>
    <property type="match status" value="1"/>
</dbReference>
<evidence type="ECO:0000256" key="10">
    <source>
        <dbReference type="ARBA" id="ARBA00029774"/>
    </source>
</evidence>
<dbReference type="GO" id="GO:0005524">
    <property type="term" value="F:ATP binding"/>
    <property type="evidence" value="ECO:0007669"/>
    <property type="project" value="UniProtKB-KW"/>
</dbReference>
<dbReference type="PROSITE" id="PS51163">
    <property type="entry name" value="YRDC"/>
    <property type="match status" value="1"/>
</dbReference>
<evidence type="ECO:0000256" key="1">
    <source>
        <dbReference type="ARBA" id="ARBA00004496"/>
    </source>
</evidence>
<keyword evidence="5 13" id="KW-0808">Transferase</keyword>
<comment type="similarity">
    <text evidence="2">Belongs to the SUA5 family.</text>
</comment>
<dbReference type="GO" id="GO:0000049">
    <property type="term" value="F:tRNA binding"/>
    <property type="evidence" value="ECO:0007669"/>
    <property type="project" value="TreeGrafter"/>
</dbReference>
<organism evidence="13 14">
    <name type="scientific">Catenisphaera adipataccumulans</name>
    <dbReference type="NCBI Taxonomy" id="700500"/>
    <lineage>
        <taxon>Bacteria</taxon>
        <taxon>Bacillati</taxon>
        <taxon>Bacillota</taxon>
        <taxon>Erysipelotrichia</taxon>
        <taxon>Erysipelotrichales</taxon>
        <taxon>Erysipelotrichaceae</taxon>
        <taxon>Catenisphaera</taxon>
    </lineage>
</organism>
<dbReference type="EMBL" id="JACHHK010000001">
    <property type="protein sequence ID" value="MBB5182379.1"/>
    <property type="molecule type" value="Genomic_DNA"/>
</dbReference>